<organism evidence="3 4">
    <name type="scientific">Prevotella vespertina</name>
    <dbReference type="NCBI Taxonomy" id="2608404"/>
    <lineage>
        <taxon>Bacteria</taxon>
        <taxon>Pseudomonadati</taxon>
        <taxon>Bacteroidota</taxon>
        <taxon>Bacteroidia</taxon>
        <taxon>Bacteroidales</taxon>
        <taxon>Prevotellaceae</taxon>
        <taxon>Prevotella</taxon>
    </lineage>
</organism>
<accession>A0A7C9L9T7</accession>
<protein>
    <submittedName>
        <fullName evidence="3">Uncharacterized protein</fullName>
    </submittedName>
</protein>
<keyword evidence="4" id="KW-1185">Reference proteome</keyword>
<evidence type="ECO:0000256" key="1">
    <source>
        <dbReference type="SAM" id="Coils"/>
    </source>
</evidence>
<feature type="region of interest" description="Disordered" evidence="2">
    <location>
        <begin position="193"/>
        <end position="216"/>
    </location>
</feature>
<dbReference type="RefSeq" id="WP_155715229.1">
    <property type="nucleotide sequence ID" value="NZ_VVIQ01000002.1"/>
</dbReference>
<dbReference type="AlphaFoldDB" id="A0A7C9L9T7"/>
<evidence type="ECO:0000313" key="4">
    <source>
        <dbReference type="Proteomes" id="UP000482295"/>
    </source>
</evidence>
<evidence type="ECO:0000313" key="3">
    <source>
        <dbReference type="EMBL" id="MUL27194.1"/>
    </source>
</evidence>
<sequence>MLADLKEYRPAKIDFVLDDKAKEEFKDVMVLCKGAKSSKEVLKVFREKFNCLFPEGELATRQYDAHEIAMIREEYCLKEENDVPKRKQELQETLEAIKAMKKNAEEAYNSILLEIADLAARVKEGTTDIKLSSTETVRIALNGYFLFYSWVDGEMKLVKTQKIPDWDRNTLWSQEDVNREAMKELFGIEFPEVEKPAMNENGAQEEDDDLPFGDED</sequence>
<proteinExistence type="predicted"/>
<feature type="compositionally biased region" description="Acidic residues" evidence="2">
    <location>
        <begin position="203"/>
        <end position="216"/>
    </location>
</feature>
<gene>
    <name evidence="3" type="ORF">F0475_02410</name>
</gene>
<keyword evidence="1" id="KW-0175">Coiled coil</keyword>
<feature type="coiled-coil region" evidence="1">
    <location>
        <begin position="87"/>
        <end position="121"/>
    </location>
</feature>
<name>A0A7C9L9T7_9BACT</name>
<evidence type="ECO:0000256" key="2">
    <source>
        <dbReference type="SAM" id="MobiDB-lite"/>
    </source>
</evidence>
<reference evidence="3 4" key="1">
    <citation type="submission" date="2019-09" db="EMBL/GenBank/DDBJ databases">
        <title>Prevotella A2879 sp. nov., isolated from an abscess of a patient.</title>
        <authorList>
            <person name="Buhl M."/>
            <person name="Oberhettinger P."/>
        </authorList>
    </citation>
    <scope>NUCLEOTIDE SEQUENCE [LARGE SCALE GENOMIC DNA]</scope>
    <source>
        <strain evidence="3 4">A2879</strain>
    </source>
</reference>
<comment type="caution">
    <text evidence="3">The sequence shown here is derived from an EMBL/GenBank/DDBJ whole genome shotgun (WGS) entry which is preliminary data.</text>
</comment>
<dbReference type="Proteomes" id="UP000482295">
    <property type="component" value="Unassembled WGS sequence"/>
</dbReference>
<dbReference type="EMBL" id="VVIQ01000002">
    <property type="protein sequence ID" value="MUL27194.1"/>
    <property type="molecule type" value="Genomic_DNA"/>
</dbReference>